<evidence type="ECO:0000256" key="1">
    <source>
        <dbReference type="ARBA" id="ARBA00018672"/>
    </source>
</evidence>
<dbReference type="PROSITE" id="PS50930">
    <property type="entry name" value="HTH_LYTTR"/>
    <property type="match status" value="1"/>
</dbReference>
<dbReference type="PANTHER" id="PTHR37299:SF1">
    <property type="entry name" value="STAGE 0 SPORULATION PROTEIN A HOMOLOG"/>
    <property type="match status" value="1"/>
</dbReference>
<evidence type="ECO:0000313" key="6">
    <source>
        <dbReference type="EMBL" id="CUM72962.1"/>
    </source>
</evidence>
<dbReference type="GO" id="GO:0000156">
    <property type="term" value="F:phosphorelay response regulator activity"/>
    <property type="evidence" value="ECO:0007669"/>
    <property type="project" value="InterPro"/>
</dbReference>
<dbReference type="Gene3D" id="3.40.50.2300">
    <property type="match status" value="1"/>
</dbReference>
<comment type="function">
    <text evidence="2">May play the central regulatory role in sporulation. It may be an element of the effector pathway responsible for the activation of sporulation genes in response to nutritional stress. Spo0A may act in concert with spo0H (a sigma factor) to control the expression of some genes that are critical to the sporulation process.</text>
</comment>
<dbReference type="Pfam" id="PF00072">
    <property type="entry name" value="Response_reg"/>
    <property type="match status" value="1"/>
</dbReference>
<protein>
    <recommendedName>
        <fullName evidence="1">Stage 0 sporulation protein A homolog</fullName>
    </recommendedName>
</protein>
<dbReference type="InterPro" id="IPR007492">
    <property type="entry name" value="LytTR_DNA-bd_dom"/>
</dbReference>
<dbReference type="SMART" id="SM00448">
    <property type="entry name" value="REC"/>
    <property type="match status" value="1"/>
</dbReference>
<dbReference type="SMART" id="SM00850">
    <property type="entry name" value="LytTR"/>
    <property type="match status" value="1"/>
</dbReference>
<dbReference type="GO" id="GO:0003677">
    <property type="term" value="F:DNA binding"/>
    <property type="evidence" value="ECO:0007669"/>
    <property type="project" value="InterPro"/>
</dbReference>
<evidence type="ECO:0000259" key="5">
    <source>
        <dbReference type="PROSITE" id="PS50930"/>
    </source>
</evidence>
<dbReference type="Proteomes" id="UP000095495">
    <property type="component" value="Unassembled WGS sequence"/>
</dbReference>
<evidence type="ECO:0000256" key="3">
    <source>
        <dbReference type="PROSITE-ProRule" id="PRU00169"/>
    </source>
</evidence>
<dbReference type="SUPFAM" id="SSF52172">
    <property type="entry name" value="CheY-like"/>
    <property type="match status" value="1"/>
</dbReference>
<feature type="domain" description="Response regulatory" evidence="4">
    <location>
        <begin position="2"/>
        <end position="120"/>
    </location>
</feature>
<dbReference type="InterPro" id="IPR001789">
    <property type="entry name" value="Sig_transdc_resp-reg_receiver"/>
</dbReference>
<accession>A0A173R542</accession>
<reference evidence="6 7" key="1">
    <citation type="submission" date="2015-09" db="EMBL/GenBank/DDBJ databases">
        <authorList>
            <consortium name="Pathogen Informatics"/>
        </authorList>
    </citation>
    <scope>NUCLEOTIDE SEQUENCE [LARGE SCALE GENOMIC DNA]</scope>
    <source>
        <strain evidence="6 7">2789STDY5608863</strain>
    </source>
</reference>
<dbReference type="PANTHER" id="PTHR37299">
    <property type="entry name" value="TRANSCRIPTIONAL REGULATOR-RELATED"/>
    <property type="match status" value="1"/>
</dbReference>
<evidence type="ECO:0000256" key="2">
    <source>
        <dbReference type="ARBA" id="ARBA00024867"/>
    </source>
</evidence>
<proteinExistence type="predicted"/>
<sequence>MKIALCDDDEKELSNIRSLLDSYQKTHNIPFTYQEYHSSCELALRASKERFDIYLLDILMPHMTGMQLAREIRTFDHAADIIFLTTSSDFAVESYTVKATNYLMKPVSSNAFFAAMDDILRVKTQEQGHFLVLKSRIGVHKVPLSELIYVEAQNRKVIYYTSGREQIVCTELFSSVCDSLLQHREFIQVHRSFLVNMNYICSIGTMDMCLHNGTNIPLAQHRVTDIKKHYLAFQMEE</sequence>
<keyword evidence="3" id="KW-0597">Phosphoprotein</keyword>
<dbReference type="AlphaFoldDB" id="A0A173R542"/>
<name>A0A173R542_9FIRM</name>
<feature type="modified residue" description="4-aspartylphosphate" evidence="3">
    <location>
        <position position="57"/>
    </location>
</feature>
<dbReference type="EMBL" id="CYXV01000001">
    <property type="protein sequence ID" value="CUM72962.1"/>
    <property type="molecule type" value="Genomic_DNA"/>
</dbReference>
<evidence type="ECO:0000259" key="4">
    <source>
        <dbReference type="PROSITE" id="PS50110"/>
    </source>
</evidence>
<dbReference type="RefSeq" id="WP_055260887.1">
    <property type="nucleotide sequence ID" value="NZ_CYXV01000001.1"/>
</dbReference>
<organism evidence="6 7">
    <name type="scientific">Roseburia faecis</name>
    <dbReference type="NCBI Taxonomy" id="301302"/>
    <lineage>
        <taxon>Bacteria</taxon>
        <taxon>Bacillati</taxon>
        <taxon>Bacillota</taxon>
        <taxon>Clostridia</taxon>
        <taxon>Lachnospirales</taxon>
        <taxon>Lachnospiraceae</taxon>
        <taxon>Roseburia</taxon>
    </lineage>
</organism>
<dbReference type="Gene3D" id="2.40.50.1020">
    <property type="entry name" value="LytTr DNA-binding domain"/>
    <property type="match status" value="1"/>
</dbReference>
<gene>
    <name evidence="6" type="primary">yehT_1</name>
    <name evidence="6" type="ORF">ERS852420_00303</name>
</gene>
<feature type="domain" description="HTH LytTR-type" evidence="5">
    <location>
        <begin position="131"/>
        <end position="232"/>
    </location>
</feature>
<dbReference type="Pfam" id="PF04397">
    <property type="entry name" value="LytTR"/>
    <property type="match status" value="1"/>
</dbReference>
<evidence type="ECO:0000313" key="7">
    <source>
        <dbReference type="Proteomes" id="UP000095495"/>
    </source>
</evidence>
<dbReference type="InterPro" id="IPR011006">
    <property type="entry name" value="CheY-like_superfamily"/>
</dbReference>
<dbReference type="PROSITE" id="PS50110">
    <property type="entry name" value="RESPONSE_REGULATORY"/>
    <property type="match status" value="1"/>
</dbReference>
<dbReference type="InterPro" id="IPR046947">
    <property type="entry name" value="LytR-like"/>
</dbReference>